<dbReference type="RefSeq" id="WP_214388140.1">
    <property type="nucleotide sequence ID" value="NZ_JAFLWW010000002.1"/>
</dbReference>
<evidence type="ECO:0000256" key="3">
    <source>
        <dbReference type="ARBA" id="ARBA00023235"/>
    </source>
</evidence>
<dbReference type="GO" id="GO:0046872">
    <property type="term" value="F:metal ion binding"/>
    <property type="evidence" value="ECO:0007669"/>
    <property type="project" value="InterPro"/>
</dbReference>
<dbReference type="Gene3D" id="3.40.800.10">
    <property type="entry name" value="Ureohydrolase domain"/>
    <property type="match status" value="1"/>
</dbReference>
<dbReference type="Proteomes" id="UP001138921">
    <property type="component" value="Unassembled WGS sequence"/>
</dbReference>
<dbReference type="SUPFAM" id="SSF52768">
    <property type="entry name" value="Arginase/deacetylase"/>
    <property type="match status" value="1"/>
</dbReference>
<evidence type="ECO:0000256" key="2">
    <source>
        <dbReference type="ARBA" id="ARBA00022898"/>
    </source>
</evidence>
<dbReference type="EMBL" id="JAFLWW010000002">
    <property type="protein sequence ID" value="MBT1155790.1"/>
    <property type="molecule type" value="Genomic_DNA"/>
</dbReference>
<evidence type="ECO:0000313" key="5">
    <source>
        <dbReference type="EMBL" id="MBT1155790.1"/>
    </source>
</evidence>
<keyword evidence="3" id="KW-0413">Isomerase</keyword>
<dbReference type="InterPro" id="IPR029066">
    <property type="entry name" value="PLP-binding_barrel"/>
</dbReference>
<proteinExistence type="predicted"/>
<comment type="caution">
    <text evidence="5">The sequence shown here is derived from an EMBL/GenBank/DDBJ whole genome shotgun (WGS) entry which is preliminary data.</text>
</comment>
<dbReference type="Pfam" id="PF01168">
    <property type="entry name" value="Ala_racemase_N"/>
    <property type="match status" value="1"/>
</dbReference>
<dbReference type="InterPro" id="IPR006035">
    <property type="entry name" value="Ureohydrolase"/>
</dbReference>
<accession>A0A9X1D3I6</accession>
<keyword evidence="6" id="KW-1185">Reference proteome</keyword>
<dbReference type="GO" id="GO:0005829">
    <property type="term" value="C:cytosol"/>
    <property type="evidence" value="ECO:0007669"/>
    <property type="project" value="TreeGrafter"/>
</dbReference>
<protein>
    <submittedName>
        <fullName evidence="5">Alanine racemase</fullName>
    </submittedName>
</protein>
<evidence type="ECO:0000313" key="6">
    <source>
        <dbReference type="Proteomes" id="UP001138921"/>
    </source>
</evidence>
<dbReference type="AlphaFoldDB" id="A0A9X1D3I6"/>
<sequence length="608" mass="65188">MSGPQVAIDLGRIERNARAVVDRAALSGIKVFGVTKGSCGLPQVARAMLRGGVAGLAESRFENIRRLRESGIGCPIMLLRSPPLSRVEEVVRTVDISLQSELEIIRELSRIAQRVGRVHDIMLMVDLGDLREGIWPNDLLPTVERVLELPGVRIAGLGTNLTCFGAIMPTEENLNQLVAYAYKVERLAGISLDWVSGGNSSSLPLLLENKLPAGINNLRIGEAILQGGYETFREEPWKELEFNAFRLTGDLIEVKVKPSLPIGESGYDAFGNQPVFIDEGDRLRGIANIGREDTMIEGLVPINPGVRVLGASSDHLVLDITDAEPPLVVGDRVSFHMNYGALLTAMTSEYVEKAPMHDIADFTGRRMVSIVADGTAGPLLAKQSVGTRLEQMQFDVVEIADAEHPPAGLLRLHAGAGRHTASTALAAAAEATHSFGVIWIDSIAALMPESEDGVEAPERSVLARALGLDHKPGALQPQLSPENVVLVGLREADPAEVRILKDSRVTAFTMAEIDGSGTREVMREAIRIASAGTVGFHVSYSPSATEMPGWAGGSGGMTVRETHQAMEAIALSGGMLSMDISGLRADTEPRIAAETVNFVMSAFGKRIL</sequence>
<dbReference type="Gene3D" id="3.20.20.10">
    <property type="entry name" value="Alanine racemase"/>
    <property type="match status" value="1"/>
</dbReference>
<evidence type="ECO:0000256" key="1">
    <source>
        <dbReference type="ARBA" id="ARBA00001933"/>
    </source>
</evidence>
<dbReference type="InterPro" id="IPR023696">
    <property type="entry name" value="Ureohydrolase_dom_sf"/>
</dbReference>
<evidence type="ECO:0000259" key="4">
    <source>
        <dbReference type="Pfam" id="PF01168"/>
    </source>
</evidence>
<gene>
    <name evidence="5" type="ORF">J1C56_09320</name>
</gene>
<name>A0A9X1D3I6_9HYPH</name>
<dbReference type="PANTHER" id="PTHR30511:SF3">
    <property type="entry name" value="LYSINE RACEMASE"/>
    <property type="match status" value="1"/>
</dbReference>
<dbReference type="Pfam" id="PF00491">
    <property type="entry name" value="Arginase"/>
    <property type="match status" value="1"/>
</dbReference>
<dbReference type="SUPFAM" id="SSF51419">
    <property type="entry name" value="PLP-binding barrel"/>
    <property type="match status" value="1"/>
</dbReference>
<dbReference type="GO" id="GO:0008784">
    <property type="term" value="F:alanine racemase activity"/>
    <property type="evidence" value="ECO:0007669"/>
    <property type="project" value="TreeGrafter"/>
</dbReference>
<organism evidence="5 6">
    <name type="scientific">Aminobacter anthyllidis</name>
    <dbReference type="NCBI Taxonomy" id="1035067"/>
    <lineage>
        <taxon>Bacteria</taxon>
        <taxon>Pseudomonadati</taxon>
        <taxon>Pseudomonadota</taxon>
        <taxon>Alphaproteobacteria</taxon>
        <taxon>Hyphomicrobiales</taxon>
        <taxon>Phyllobacteriaceae</taxon>
        <taxon>Aminobacter</taxon>
    </lineage>
</organism>
<reference evidence="5" key="1">
    <citation type="journal article" date="2021" name="Microorganisms">
        <title>Phylogenomic Reconstruction and Metabolic Potential of the Genus Aminobacter.</title>
        <authorList>
            <person name="Artuso I."/>
            <person name="Turrini P."/>
            <person name="Pirolo M."/>
            <person name="Lugli G.A."/>
            <person name="Ventura M."/>
            <person name="Visca P."/>
        </authorList>
    </citation>
    <scope>NUCLEOTIDE SEQUENCE</scope>
    <source>
        <strain evidence="5">LMG 26462</strain>
    </source>
</reference>
<feature type="domain" description="Alanine racemase N-terminal" evidence="4">
    <location>
        <begin position="8"/>
        <end position="224"/>
    </location>
</feature>
<dbReference type="InterPro" id="IPR000821">
    <property type="entry name" value="Ala_racemase"/>
</dbReference>
<keyword evidence="2" id="KW-0663">Pyridoxal phosphate</keyword>
<dbReference type="GO" id="GO:0030170">
    <property type="term" value="F:pyridoxal phosphate binding"/>
    <property type="evidence" value="ECO:0007669"/>
    <property type="project" value="TreeGrafter"/>
</dbReference>
<dbReference type="InterPro" id="IPR001608">
    <property type="entry name" value="Ala_racemase_N"/>
</dbReference>
<dbReference type="CDD" id="cd06815">
    <property type="entry name" value="PLPDE_III_AR_like_1"/>
    <property type="match status" value="1"/>
</dbReference>
<reference evidence="5" key="2">
    <citation type="submission" date="2021-03" db="EMBL/GenBank/DDBJ databases">
        <authorList>
            <person name="Artuso I."/>
            <person name="Turrini P."/>
            <person name="Pirolo M."/>
            <person name="Lugli G.A."/>
            <person name="Ventura M."/>
            <person name="Visca P."/>
        </authorList>
    </citation>
    <scope>NUCLEOTIDE SEQUENCE</scope>
    <source>
        <strain evidence="5">LMG 26462</strain>
    </source>
</reference>
<comment type="cofactor">
    <cofactor evidence="1">
        <name>pyridoxal 5'-phosphate</name>
        <dbReference type="ChEBI" id="CHEBI:597326"/>
    </cofactor>
</comment>
<dbReference type="GO" id="GO:0016813">
    <property type="term" value="F:hydrolase activity, acting on carbon-nitrogen (but not peptide) bonds, in linear amidines"/>
    <property type="evidence" value="ECO:0007669"/>
    <property type="project" value="UniProtKB-ARBA"/>
</dbReference>
<dbReference type="PANTHER" id="PTHR30511">
    <property type="entry name" value="ALANINE RACEMASE"/>
    <property type="match status" value="1"/>
</dbReference>